<keyword evidence="3" id="KW-1185">Reference proteome</keyword>
<reference evidence="3" key="1">
    <citation type="journal article" date="2015" name="PLoS Genet.">
        <title>Genome Sequence and Transcriptome Analyses of Chrysochromulina tobin: Metabolic Tools for Enhanced Algal Fitness in the Prominent Order Prymnesiales (Haptophyceae).</title>
        <authorList>
            <person name="Hovde B.T."/>
            <person name="Deodato C.R."/>
            <person name="Hunsperger H.M."/>
            <person name="Ryken S.A."/>
            <person name="Yost W."/>
            <person name="Jha R.K."/>
            <person name="Patterson J."/>
            <person name="Monnat R.J. Jr."/>
            <person name="Barlow S.B."/>
            <person name="Starkenburg S.R."/>
            <person name="Cattolico R.A."/>
        </authorList>
    </citation>
    <scope>NUCLEOTIDE SEQUENCE</scope>
    <source>
        <strain evidence="3">CCMP291</strain>
    </source>
</reference>
<comment type="caution">
    <text evidence="2">The sequence shown here is derived from an EMBL/GenBank/DDBJ whole genome shotgun (WGS) entry which is preliminary data.</text>
</comment>
<name>A0A0M0JDW3_9EUKA</name>
<evidence type="ECO:0000313" key="2">
    <source>
        <dbReference type="EMBL" id="KOO24784.1"/>
    </source>
</evidence>
<feature type="compositionally biased region" description="Pro residues" evidence="1">
    <location>
        <begin position="95"/>
        <end position="106"/>
    </location>
</feature>
<proteinExistence type="predicted"/>
<dbReference type="Proteomes" id="UP000037460">
    <property type="component" value="Unassembled WGS sequence"/>
</dbReference>
<feature type="region of interest" description="Disordered" evidence="1">
    <location>
        <begin position="62"/>
        <end position="106"/>
    </location>
</feature>
<protein>
    <submittedName>
        <fullName evidence="2">Uncharacterized protein</fullName>
    </submittedName>
</protein>
<organism evidence="2 3">
    <name type="scientific">Chrysochromulina tobinii</name>
    <dbReference type="NCBI Taxonomy" id="1460289"/>
    <lineage>
        <taxon>Eukaryota</taxon>
        <taxon>Haptista</taxon>
        <taxon>Haptophyta</taxon>
        <taxon>Prymnesiophyceae</taxon>
        <taxon>Prymnesiales</taxon>
        <taxon>Chrysochromulinaceae</taxon>
        <taxon>Chrysochromulina</taxon>
    </lineage>
</organism>
<evidence type="ECO:0000313" key="3">
    <source>
        <dbReference type="Proteomes" id="UP000037460"/>
    </source>
</evidence>
<evidence type="ECO:0000256" key="1">
    <source>
        <dbReference type="SAM" id="MobiDB-lite"/>
    </source>
</evidence>
<sequence>MNLPTAAPLVYLAPEFDEWVAIDDLSALPEKCRVRAMVMGAMAAVELADEAPSAFTAECTAEVPPAGGRSTQTRQTKARQTARLGAARSSEPEQPEAPPPPLKSIE</sequence>
<dbReference type="AlphaFoldDB" id="A0A0M0JDW3"/>
<gene>
    <name evidence="2" type="ORF">Ctob_006301</name>
</gene>
<accession>A0A0M0JDW3</accession>
<dbReference type="EMBL" id="JWZX01003054">
    <property type="protein sequence ID" value="KOO24784.1"/>
    <property type="molecule type" value="Genomic_DNA"/>
</dbReference>
<feature type="compositionally biased region" description="Low complexity" evidence="1">
    <location>
        <begin position="69"/>
        <end position="83"/>
    </location>
</feature>